<dbReference type="Proteomes" id="UP000318741">
    <property type="component" value="Chromosome"/>
</dbReference>
<name>A0A517P8D1_9PLAN</name>
<evidence type="ECO:0000313" key="4">
    <source>
        <dbReference type="Proteomes" id="UP000318741"/>
    </source>
</evidence>
<dbReference type="AlphaFoldDB" id="A0A517P8D1"/>
<reference evidence="3 4" key="1">
    <citation type="submission" date="2019-02" db="EMBL/GenBank/DDBJ databases">
        <title>Deep-cultivation of Planctomycetes and their phenomic and genomic characterization uncovers novel biology.</title>
        <authorList>
            <person name="Wiegand S."/>
            <person name="Jogler M."/>
            <person name="Boedeker C."/>
            <person name="Pinto D."/>
            <person name="Vollmers J."/>
            <person name="Rivas-Marin E."/>
            <person name="Kohn T."/>
            <person name="Peeters S.H."/>
            <person name="Heuer A."/>
            <person name="Rast P."/>
            <person name="Oberbeckmann S."/>
            <person name="Bunk B."/>
            <person name="Jeske O."/>
            <person name="Meyerdierks A."/>
            <person name="Storesund J.E."/>
            <person name="Kallscheuer N."/>
            <person name="Luecker S."/>
            <person name="Lage O.M."/>
            <person name="Pohl T."/>
            <person name="Merkel B.J."/>
            <person name="Hornburger P."/>
            <person name="Mueller R.-W."/>
            <person name="Bruemmer F."/>
            <person name="Labrenz M."/>
            <person name="Spormann A.M."/>
            <person name="Op den Camp H."/>
            <person name="Overmann J."/>
            <person name="Amann R."/>
            <person name="Jetten M.S.M."/>
            <person name="Mascher T."/>
            <person name="Medema M.H."/>
            <person name="Devos D.P."/>
            <person name="Kaster A.-K."/>
            <person name="Ovreas L."/>
            <person name="Rohde M."/>
            <person name="Galperin M.Y."/>
            <person name="Jogler C."/>
        </authorList>
    </citation>
    <scope>NUCLEOTIDE SEQUENCE [LARGE SCALE GENOMIC DNA]</scope>
    <source>
        <strain evidence="3 4">CA12</strain>
    </source>
</reference>
<evidence type="ECO:0000256" key="2">
    <source>
        <dbReference type="SAM" id="SignalP"/>
    </source>
</evidence>
<accession>A0A517P8D1</accession>
<proteinExistence type="predicted"/>
<feature type="chain" id="PRO_5022024451" evidence="2">
    <location>
        <begin position="22"/>
        <end position="198"/>
    </location>
</feature>
<organism evidence="3 4">
    <name type="scientific">Alienimonas californiensis</name>
    <dbReference type="NCBI Taxonomy" id="2527989"/>
    <lineage>
        <taxon>Bacteria</taxon>
        <taxon>Pseudomonadati</taxon>
        <taxon>Planctomycetota</taxon>
        <taxon>Planctomycetia</taxon>
        <taxon>Planctomycetales</taxon>
        <taxon>Planctomycetaceae</taxon>
        <taxon>Alienimonas</taxon>
    </lineage>
</organism>
<gene>
    <name evidence="3" type="ORF">CA12_17190</name>
</gene>
<dbReference type="RefSeq" id="WP_145358546.1">
    <property type="nucleotide sequence ID" value="NZ_CP036265.1"/>
</dbReference>
<feature type="region of interest" description="Disordered" evidence="1">
    <location>
        <begin position="164"/>
        <end position="198"/>
    </location>
</feature>
<dbReference type="KEGG" id="acaf:CA12_17190"/>
<keyword evidence="4" id="KW-1185">Reference proteome</keyword>
<protein>
    <submittedName>
        <fullName evidence="3">Uncharacterized protein</fullName>
    </submittedName>
</protein>
<feature type="compositionally biased region" description="Basic and acidic residues" evidence="1">
    <location>
        <begin position="171"/>
        <end position="198"/>
    </location>
</feature>
<sequence precursor="true">MPRFARSPFAAALLAPSLAMGAVLLVVGCNNDAGQEYGTDVEAVDDEHVHAEADHGPGPHGGTVLELTTDHSLHGELVIDSDDPANAKVYLLAADMKTPVQARSVELFFNDPATGEETNLKLTPAAEENVESAEWIFLRERLPNNGEGELEGRIVVDVAGDEHQTTFNTGHDAHDDHGHDHDHEHGDDHAHGDEHAHE</sequence>
<dbReference type="PROSITE" id="PS51257">
    <property type="entry name" value="PROKAR_LIPOPROTEIN"/>
    <property type="match status" value="1"/>
</dbReference>
<feature type="signal peptide" evidence="2">
    <location>
        <begin position="1"/>
        <end position="21"/>
    </location>
</feature>
<evidence type="ECO:0000256" key="1">
    <source>
        <dbReference type="SAM" id="MobiDB-lite"/>
    </source>
</evidence>
<keyword evidence="2" id="KW-0732">Signal</keyword>
<evidence type="ECO:0000313" key="3">
    <source>
        <dbReference type="EMBL" id="QDT15634.1"/>
    </source>
</evidence>
<dbReference type="EMBL" id="CP036265">
    <property type="protein sequence ID" value="QDT15634.1"/>
    <property type="molecule type" value="Genomic_DNA"/>
</dbReference>